<dbReference type="InterPro" id="IPR026881">
    <property type="entry name" value="WYL_dom"/>
</dbReference>
<dbReference type="AlphaFoldDB" id="A0A1H2XTU8"/>
<accession>A0A1H2XTU8</accession>
<dbReference type="OMA" id="SWDDENY"/>
<dbReference type="SUPFAM" id="SSF46785">
    <property type="entry name" value="Winged helix' DNA-binding domain"/>
    <property type="match status" value="1"/>
</dbReference>
<dbReference type="InterPro" id="IPR057727">
    <property type="entry name" value="WCX_dom"/>
</dbReference>
<comment type="caution">
    <text evidence="3">The sequence shown here is derived from an EMBL/GenBank/DDBJ whole genome shotgun (WGS) entry which is preliminary data.</text>
</comment>
<evidence type="ECO:0000313" key="3">
    <source>
        <dbReference type="EMBL" id="SDW96313.1"/>
    </source>
</evidence>
<evidence type="ECO:0000313" key="4">
    <source>
        <dbReference type="Proteomes" id="UP000182379"/>
    </source>
</evidence>
<feature type="domain" description="WCX" evidence="2">
    <location>
        <begin position="250"/>
        <end position="326"/>
    </location>
</feature>
<dbReference type="Proteomes" id="UP000182379">
    <property type="component" value="Unassembled WGS sequence"/>
</dbReference>
<dbReference type="Pfam" id="PF25583">
    <property type="entry name" value="WCX"/>
    <property type="match status" value="1"/>
</dbReference>
<proteinExistence type="predicted"/>
<dbReference type="InterPro" id="IPR051534">
    <property type="entry name" value="CBASS_pafABC_assoc_protein"/>
</dbReference>
<evidence type="ECO:0000259" key="1">
    <source>
        <dbReference type="Pfam" id="PF13280"/>
    </source>
</evidence>
<organism evidence="3 4">
    <name type="scientific">Acidaminococcus fermentans</name>
    <dbReference type="NCBI Taxonomy" id="905"/>
    <lineage>
        <taxon>Bacteria</taxon>
        <taxon>Bacillati</taxon>
        <taxon>Bacillota</taxon>
        <taxon>Negativicutes</taxon>
        <taxon>Acidaminococcales</taxon>
        <taxon>Acidaminococcaceae</taxon>
        <taxon>Acidaminococcus</taxon>
    </lineage>
</organism>
<dbReference type="GO" id="GO:0003677">
    <property type="term" value="F:DNA binding"/>
    <property type="evidence" value="ECO:0007669"/>
    <property type="project" value="UniProtKB-KW"/>
</dbReference>
<dbReference type="PROSITE" id="PS52050">
    <property type="entry name" value="WYL"/>
    <property type="match status" value="1"/>
</dbReference>
<protein>
    <submittedName>
        <fullName evidence="3">Predicted DNA-binding transcriptional regulator YafY, contains an HTH and WYL domains</fullName>
    </submittedName>
</protein>
<feature type="domain" description="WYL" evidence="1">
    <location>
        <begin position="144"/>
        <end position="217"/>
    </location>
</feature>
<dbReference type="GeneID" id="78334204"/>
<name>A0A1H2XTU8_ACIFE</name>
<dbReference type="EMBL" id="FNOP01000009">
    <property type="protein sequence ID" value="SDW96313.1"/>
    <property type="molecule type" value="Genomic_DNA"/>
</dbReference>
<dbReference type="RefSeq" id="WP_012937840.1">
    <property type="nucleotide sequence ID" value="NZ_CATYPC010000058.1"/>
</dbReference>
<evidence type="ECO:0000259" key="2">
    <source>
        <dbReference type="Pfam" id="PF25583"/>
    </source>
</evidence>
<keyword evidence="3" id="KW-0238">DNA-binding</keyword>
<gene>
    <name evidence="3" type="ORF">SAMN05216495_10996</name>
</gene>
<dbReference type="Pfam" id="PF13280">
    <property type="entry name" value="WYL"/>
    <property type="match status" value="1"/>
</dbReference>
<sequence length="330" mass="38322">MTKGINQKQKMLYLEKIFQEETDDDHGLTLQQIAEWLQKHGVNADRKTLYSDFDELRNFGLDIISSNSGRNCTYHLGKREFELAELKLLVDSVQAARFIPDKKSHALIRKLEKLASREQGKSLQRQVVIAGRVKTMNRNVYLTVDKLHQAINTNVQVRFHYTRWNTRKELVPRNKGNWFQVSPWLMILSDENYYLAAYYGETGEIRHYRVDKIKDLELLEDQPREGQKAIAQLDIPKYANMHFGMFNGEQTDVELKISQDKVGIFIDRFGKDIMLVPDGPDQVRLTVKVEVSDQFLGWIMALGTGVEITSPGWVREKMVKEAERILGVYK</sequence>
<dbReference type="PANTHER" id="PTHR34580:SF1">
    <property type="entry name" value="PROTEIN PAFC"/>
    <property type="match status" value="1"/>
</dbReference>
<dbReference type="PANTHER" id="PTHR34580">
    <property type="match status" value="1"/>
</dbReference>
<dbReference type="InterPro" id="IPR036390">
    <property type="entry name" value="WH_DNA-bd_sf"/>
</dbReference>
<reference evidence="3 4" key="1">
    <citation type="submission" date="2016-10" db="EMBL/GenBank/DDBJ databases">
        <authorList>
            <person name="Varghese N."/>
            <person name="Submissions S."/>
        </authorList>
    </citation>
    <scope>NUCLEOTIDE SEQUENCE [LARGE SCALE GENOMIC DNA]</scope>
    <source>
        <strain evidence="3 4">WCC6</strain>
    </source>
</reference>